<accession>A0A1M6B0L7</accession>
<evidence type="ECO:0000256" key="5">
    <source>
        <dbReference type="ARBA" id="ARBA00022723"/>
    </source>
</evidence>
<dbReference type="EMBL" id="FQXJ01000018">
    <property type="protein sequence ID" value="SHI42275.1"/>
    <property type="molecule type" value="Genomic_DNA"/>
</dbReference>
<keyword evidence="3" id="KW-0846">Cobalamin</keyword>
<evidence type="ECO:0000256" key="3">
    <source>
        <dbReference type="ARBA" id="ARBA00022628"/>
    </source>
</evidence>
<dbReference type="Proteomes" id="UP000183954">
    <property type="component" value="Unassembled WGS sequence"/>
</dbReference>
<sequence length="286" mass="31069">MFHTEVRSKNAIVTIGRDLPAVIIGERINPTGKKKFGQALLAKDFEYVRREAIAQVEQGADILDVNVGVAGVDEIAMLPEVVKIVSETVDVPLCIDSSNPMALAAALKVYEGKALVNSVTGEEKSLVSVLPLIKEYGAAVVGLLMDDTGIPNDPEKRLAIAFKIVERAEKLGIERSNIIIDCLTMTVSSDHNAATVTLKTIERIVEELGSNIILGISNVSFGLPDRNSITRTMIAMALKAGLTCIIMDPTAEGMRRTVKTSDLLLGRDEWSLNYLAEYRQYSEPQA</sequence>
<protein>
    <submittedName>
        <fullName evidence="8">5-methyltetrahydrofolate--homocysteine methyltransferase</fullName>
    </submittedName>
</protein>
<dbReference type="GO" id="GO:0046872">
    <property type="term" value="F:metal ion binding"/>
    <property type="evidence" value="ECO:0007669"/>
    <property type="project" value="UniProtKB-KW"/>
</dbReference>
<dbReference type="SUPFAM" id="SSF51717">
    <property type="entry name" value="Dihydropteroate synthetase-like"/>
    <property type="match status" value="1"/>
</dbReference>
<proteinExistence type="inferred from homology"/>
<dbReference type="GO" id="GO:0050667">
    <property type="term" value="P:homocysteine metabolic process"/>
    <property type="evidence" value="ECO:0007669"/>
    <property type="project" value="TreeGrafter"/>
</dbReference>
<dbReference type="GO" id="GO:0031419">
    <property type="term" value="F:cobalamin binding"/>
    <property type="evidence" value="ECO:0007669"/>
    <property type="project" value="UniProtKB-KW"/>
</dbReference>
<dbReference type="Pfam" id="PF00809">
    <property type="entry name" value="Pterin_bind"/>
    <property type="match status" value="1"/>
</dbReference>
<dbReference type="NCBIfam" id="NF005719">
    <property type="entry name" value="PRK07535.1"/>
    <property type="match status" value="1"/>
</dbReference>
<dbReference type="GO" id="GO:0005829">
    <property type="term" value="C:cytosol"/>
    <property type="evidence" value="ECO:0007669"/>
    <property type="project" value="TreeGrafter"/>
</dbReference>
<dbReference type="RefSeq" id="WP_073031676.1">
    <property type="nucleotide sequence ID" value="NZ_FQXJ01000018.1"/>
</dbReference>
<keyword evidence="5" id="KW-0479">Metal-binding</keyword>
<dbReference type="STRING" id="1121420.SAMN02746098_04043"/>
<dbReference type="PANTHER" id="PTHR45833">
    <property type="entry name" value="METHIONINE SYNTHASE"/>
    <property type="match status" value="1"/>
</dbReference>
<gene>
    <name evidence="8" type="ORF">SAMN02746098_04043</name>
</gene>
<dbReference type="PROSITE" id="PS50972">
    <property type="entry name" value="PTERIN_BINDING"/>
    <property type="match status" value="1"/>
</dbReference>
<evidence type="ECO:0000256" key="1">
    <source>
        <dbReference type="ARBA" id="ARBA00010398"/>
    </source>
</evidence>
<dbReference type="GO" id="GO:0046653">
    <property type="term" value="P:tetrahydrofolate metabolic process"/>
    <property type="evidence" value="ECO:0007669"/>
    <property type="project" value="TreeGrafter"/>
</dbReference>
<evidence type="ECO:0000313" key="8">
    <source>
        <dbReference type="EMBL" id="SHI42275.1"/>
    </source>
</evidence>
<evidence type="ECO:0000259" key="7">
    <source>
        <dbReference type="PROSITE" id="PS50972"/>
    </source>
</evidence>
<dbReference type="InterPro" id="IPR000489">
    <property type="entry name" value="Pterin-binding_dom"/>
</dbReference>
<keyword evidence="6" id="KW-0170">Cobalt</keyword>
<dbReference type="InterPro" id="IPR011005">
    <property type="entry name" value="Dihydropteroate_synth-like_sf"/>
</dbReference>
<keyword evidence="9" id="KW-1185">Reference proteome</keyword>
<dbReference type="OrthoDB" id="358252at2"/>
<comment type="similarity">
    <text evidence="1">Belongs to the vitamin-B12 dependent methionine synthase family.</text>
</comment>
<reference evidence="9" key="1">
    <citation type="submission" date="2016-11" db="EMBL/GenBank/DDBJ databases">
        <authorList>
            <person name="Varghese N."/>
            <person name="Submissions S."/>
        </authorList>
    </citation>
    <scope>NUCLEOTIDE SEQUENCE [LARGE SCALE GENOMIC DNA]</scope>
    <source>
        <strain evidence="9">DSM 15449</strain>
    </source>
</reference>
<dbReference type="InterPro" id="IPR050554">
    <property type="entry name" value="Met_Synthase/Corrinoid"/>
</dbReference>
<evidence type="ECO:0000256" key="2">
    <source>
        <dbReference type="ARBA" id="ARBA00022603"/>
    </source>
</evidence>
<dbReference type="PANTHER" id="PTHR45833:SF1">
    <property type="entry name" value="METHIONINE SYNTHASE"/>
    <property type="match status" value="1"/>
</dbReference>
<feature type="domain" description="Pterin-binding" evidence="7">
    <location>
        <begin position="21"/>
        <end position="265"/>
    </location>
</feature>
<dbReference type="GO" id="GO:0008705">
    <property type="term" value="F:methionine synthase activity"/>
    <property type="evidence" value="ECO:0007669"/>
    <property type="project" value="TreeGrafter"/>
</dbReference>
<organism evidence="8 9">
    <name type="scientific">Desulfosporosinus lacus DSM 15449</name>
    <dbReference type="NCBI Taxonomy" id="1121420"/>
    <lineage>
        <taxon>Bacteria</taxon>
        <taxon>Bacillati</taxon>
        <taxon>Bacillota</taxon>
        <taxon>Clostridia</taxon>
        <taxon>Eubacteriales</taxon>
        <taxon>Desulfitobacteriaceae</taxon>
        <taxon>Desulfosporosinus</taxon>
    </lineage>
</organism>
<dbReference type="Gene3D" id="3.20.20.20">
    <property type="entry name" value="Dihydropteroate synthase-like"/>
    <property type="match status" value="1"/>
</dbReference>
<name>A0A1M6B0L7_9FIRM</name>
<evidence type="ECO:0000313" key="9">
    <source>
        <dbReference type="Proteomes" id="UP000183954"/>
    </source>
</evidence>
<dbReference type="AlphaFoldDB" id="A0A1M6B0L7"/>
<keyword evidence="4 8" id="KW-0808">Transferase</keyword>
<evidence type="ECO:0000256" key="6">
    <source>
        <dbReference type="ARBA" id="ARBA00023285"/>
    </source>
</evidence>
<dbReference type="GO" id="GO:0032259">
    <property type="term" value="P:methylation"/>
    <property type="evidence" value="ECO:0007669"/>
    <property type="project" value="UniProtKB-KW"/>
</dbReference>
<keyword evidence="2 8" id="KW-0489">Methyltransferase</keyword>
<evidence type="ECO:0000256" key="4">
    <source>
        <dbReference type="ARBA" id="ARBA00022679"/>
    </source>
</evidence>